<comment type="subcellular location">
    <subcellularLocation>
        <location evidence="1">Endoplasmic reticulum lumen</location>
    </subcellularLocation>
</comment>
<feature type="compositionally biased region" description="Basic and acidic residues" evidence="12">
    <location>
        <begin position="143"/>
        <end position="155"/>
    </location>
</feature>
<dbReference type="GO" id="GO:0005509">
    <property type="term" value="F:calcium ion binding"/>
    <property type="evidence" value="ECO:0007669"/>
    <property type="project" value="InterPro"/>
</dbReference>
<keyword evidence="2" id="KW-0479">Metal-binding</keyword>
<evidence type="ECO:0000256" key="1">
    <source>
        <dbReference type="ARBA" id="ARBA00004319"/>
    </source>
</evidence>
<organism evidence="15 16">
    <name type="scientific">Ladona fulva</name>
    <name type="common">Scarce chaser dragonfly</name>
    <name type="synonym">Libellula fulva</name>
    <dbReference type="NCBI Taxonomy" id="123851"/>
    <lineage>
        <taxon>Eukaryota</taxon>
        <taxon>Metazoa</taxon>
        <taxon>Ecdysozoa</taxon>
        <taxon>Arthropoda</taxon>
        <taxon>Hexapoda</taxon>
        <taxon>Insecta</taxon>
        <taxon>Pterygota</taxon>
        <taxon>Palaeoptera</taxon>
        <taxon>Odonata</taxon>
        <taxon>Epiprocta</taxon>
        <taxon>Anisoptera</taxon>
        <taxon>Libelluloidea</taxon>
        <taxon>Libellulidae</taxon>
        <taxon>Ladona</taxon>
    </lineage>
</organism>
<dbReference type="Pfam" id="PF13202">
    <property type="entry name" value="EF-hand_5"/>
    <property type="match status" value="3"/>
</dbReference>
<evidence type="ECO:0000256" key="3">
    <source>
        <dbReference type="ARBA" id="ARBA00022729"/>
    </source>
</evidence>
<keyword evidence="5" id="KW-0256">Endoplasmic reticulum</keyword>
<dbReference type="PANTHER" id="PTHR10827:SF95">
    <property type="entry name" value="LD34388P"/>
    <property type="match status" value="1"/>
</dbReference>
<feature type="region of interest" description="Disordered" evidence="12">
    <location>
        <begin position="27"/>
        <end position="46"/>
    </location>
</feature>
<comment type="subunit">
    <text evidence="10">Interacts with PCSK6 (immature form including the propeptide); probably involved in the maturation and the secretion of PCSK6.</text>
</comment>
<reference evidence="15" key="2">
    <citation type="submission" date="2017-10" db="EMBL/GenBank/DDBJ databases">
        <title>Ladona fulva Genome sequencing and assembly.</title>
        <authorList>
            <person name="Murali S."/>
            <person name="Richards S."/>
            <person name="Bandaranaike D."/>
            <person name="Bellair M."/>
            <person name="Blankenburg K."/>
            <person name="Chao H."/>
            <person name="Dinh H."/>
            <person name="Doddapaneni H."/>
            <person name="Dugan-Rocha S."/>
            <person name="Elkadiri S."/>
            <person name="Gnanaolivu R."/>
            <person name="Hernandez B."/>
            <person name="Skinner E."/>
            <person name="Javaid M."/>
            <person name="Lee S."/>
            <person name="Li M."/>
            <person name="Ming W."/>
            <person name="Munidasa M."/>
            <person name="Muniz J."/>
            <person name="Nguyen L."/>
            <person name="Hughes D."/>
            <person name="Osuji N."/>
            <person name="Pu L.-L."/>
            <person name="Puazo M."/>
            <person name="Qu C."/>
            <person name="Quiroz J."/>
            <person name="Raj R."/>
            <person name="Weissenberger G."/>
            <person name="Xin Y."/>
            <person name="Zou X."/>
            <person name="Han Y."/>
            <person name="Worley K."/>
            <person name="Muzny D."/>
            <person name="Gibbs R."/>
        </authorList>
    </citation>
    <scope>NUCLEOTIDE SEQUENCE</scope>
    <source>
        <strain evidence="15">Sampled in the wild</strain>
    </source>
</reference>
<feature type="chain" id="PRO_5035444144" description="Reticulocalbin-3" evidence="13">
    <location>
        <begin position="25"/>
        <end position="278"/>
    </location>
</feature>
<evidence type="ECO:0000256" key="2">
    <source>
        <dbReference type="ARBA" id="ARBA00022723"/>
    </source>
</evidence>
<evidence type="ECO:0000256" key="6">
    <source>
        <dbReference type="ARBA" id="ARBA00022837"/>
    </source>
</evidence>
<gene>
    <name evidence="15" type="ORF">J437_LFUL008798</name>
</gene>
<keyword evidence="8" id="KW-0143">Chaperone</keyword>
<keyword evidence="4" id="KW-0677">Repeat</keyword>
<dbReference type="EMBL" id="KZ308448">
    <property type="protein sequence ID" value="KAG8229830.1"/>
    <property type="molecule type" value="Genomic_DNA"/>
</dbReference>
<name>A0A8K0K9U1_LADFU</name>
<dbReference type="Proteomes" id="UP000792457">
    <property type="component" value="Unassembled WGS sequence"/>
</dbReference>
<keyword evidence="3 13" id="KW-0732">Signal</keyword>
<dbReference type="PROSITE" id="PS00018">
    <property type="entry name" value="EF_HAND_1"/>
    <property type="match status" value="2"/>
</dbReference>
<dbReference type="FunFam" id="1.10.238.10:FF:000104">
    <property type="entry name" value="calumenin isoform X1"/>
    <property type="match status" value="1"/>
</dbReference>
<dbReference type="SUPFAM" id="SSF47473">
    <property type="entry name" value="EF-hand"/>
    <property type="match status" value="1"/>
</dbReference>
<dbReference type="PROSITE" id="PS50222">
    <property type="entry name" value="EF_HAND_2"/>
    <property type="match status" value="1"/>
</dbReference>
<dbReference type="PANTHER" id="PTHR10827">
    <property type="entry name" value="RETICULOCALBIN"/>
    <property type="match status" value="1"/>
</dbReference>
<dbReference type="Gene3D" id="1.10.238.10">
    <property type="entry name" value="EF-hand"/>
    <property type="match status" value="2"/>
</dbReference>
<comment type="caution">
    <text evidence="15">The sequence shown here is derived from an EMBL/GenBank/DDBJ whole genome shotgun (WGS) entry which is preliminary data.</text>
</comment>
<proteinExistence type="predicted"/>
<evidence type="ECO:0000256" key="11">
    <source>
        <dbReference type="ARBA" id="ARBA00072696"/>
    </source>
</evidence>
<dbReference type="InterPro" id="IPR011992">
    <property type="entry name" value="EF-hand-dom_pair"/>
</dbReference>
<evidence type="ECO:0000256" key="12">
    <source>
        <dbReference type="SAM" id="MobiDB-lite"/>
    </source>
</evidence>
<dbReference type="OrthoDB" id="293868at2759"/>
<sequence length="278" mass="32350">MKMQKEISVWIFFTVLIFNNVCESSPASTHMHSGREREQDGGYSPRDHNHIVDGEHHTEFDHEAILGSVKEAEEFDQLPPEEARKRLAVLLKKMDLDGDERISRKELKAWILRSFGMLSVEEAKERMEDADENEDGRVSWSEHVTDSYGSDRTEENEVDEYGNKVLSLKDMDEEDEKLLKDDKVLFDAADLNKDGLLDAREYPYFSHPEEHPEMWPIILEQTLRDKDADQDGREAGTRDKDKEWLIAEKEKFDHEFDKDKDGSLDSSEIISWMVPSNE</sequence>
<feature type="compositionally biased region" description="Basic and acidic residues" evidence="12">
    <location>
        <begin position="33"/>
        <end position="46"/>
    </location>
</feature>
<dbReference type="GO" id="GO:0005788">
    <property type="term" value="C:endoplasmic reticulum lumen"/>
    <property type="evidence" value="ECO:0007669"/>
    <property type="project" value="UniProtKB-SubCell"/>
</dbReference>
<comment type="function">
    <text evidence="9">Probable molecular chaperone assisting protein biosynthesis and transport in the endoplasmic reticulum. Required for the proper biosynthesis and transport of pulmonary surfactant-associated protein A/SP-A, pulmonary surfactant-associated protein D/SP-D and the lipid transporter ABCA3. By regulating both the proper expression and the degradation through the endoplasmic reticulum-associated protein degradation pathway of these proteins plays a crucial role in pulmonary surfactant homeostasis. Has an anti-fibrotic activity by negatively regulating the secretion of type I and type III collagens. This calcium-binding protein also transiently associates with immature PCSK6 and regulates its secretion.</text>
</comment>
<evidence type="ECO:0000256" key="7">
    <source>
        <dbReference type="ARBA" id="ARBA00023180"/>
    </source>
</evidence>
<evidence type="ECO:0000313" key="15">
    <source>
        <dbReference type="EMBL" id="KAG8229830.1"/>
    </source>
</evidence>
<evidence type="ECO:0000259" key="14">
    <source>
        <dbReference type="PROSITE" id="PS50222"/>
    </source>
</evidence>
<keyword evidence="16" id="KW-1185">Reference proteome</keyword>
<dbReference type="AlphaFoldDB" id="A0A8K0K9U1"/>
<evidence type="ECO:0000256" key="4">
    <source>
        <dbReference type="ARBA" id="ARBA00022737"/>
    </source>
</evidence>
<keyword evidence="7" id="KW-0325">Glycoprotein</keyword>
<evidence type="ECO:0000256" key="13">
    <source>
        <dbReference type="SAM" id="SignalP"/>
    </source>
</evidence>
<evidence type="ECO:0000256" key="5">
    <source>
        <dbReference type="ARBA" id="ARBA00022824"/>
    </source>
</evidence>
<dbReference type="GO" id="GO:0015031">
    <property type="term" value="P:protein transport"/>
    <property type="evidence" value="ECO:0007669"/>
    <property type="project" value="UniProtKB-ARBA"/>
</dbReference>
<dbReference type="InterPro" id="IPR002048">
    <property type="entry name" value="EF_hand_dom"/>
</dbReference>
<feature type="domain" description="EF-hand" evidence="14">
    <location>
        <begin position="82"/>
        <end position="117"/>
    </location>
</feature>
<keyword evidence="6" id="KW-0106">Calcium</keyword>
<evidence type="ECO:0000256" key="9">
    <source>
        <dbReference type="ARBA" id="ARBA00056975"/>
    </source>
</evidence>
<feature type="region of interest" description="Disordered" evidence="12">
    <location>
        <begin position="127"/>
        <end position="158"/>
    </location>
</feature>
<accession>A0A8K0K9U1</accession>
<evidence type="ECO:0000313" key="16">
    <source>
        <dbReference type="Proteomes" id="UP000792457"/>
    </source>
</evidence>
<dbReference type="InterPro" id="IPR018247">
    <property type="entry name" value="EF_Hand_1_Ca_BS"/>
</dbReference>
<reference evidence="15" key="1">
    <citation type="submission" date="2013-04" db="EMBL/GenBank/DDBJ databases">
        <authorList>
            <person name="Qu J."/>
            <person name="Murali S.C."/>
            <person name="Bandaranaike D."/>
            <person name="Bellair M."/>
            <person name="Blankenburg K."/>
            <person name="Chao H."/>
            <person name="Dinh H."/>
            <person name="Doddapaneni H."/>
            <person name="Downs B."/>
            <person name="Dugan-Rocha S."/>
            <person name="Elkadiri S."/>
            <person name="Gnanaolivu R.D."/>
            <person name="Hernandez B."/>
            <person name="Javaid M."/>
            <person name="Jayaseelan J.C."/>
            <person name="Lee S."/>
            <person name="Li M."/>
            <person name="Ming W."/>
            <person name="Munidasa M."/>
            <person name="Muniz J."/>
            <person name="Nguyen L."/>
            <person name="Ongeri F."/>
            <person name="Osuji N."/>
            <person name="Pu L.-L."/>
            <person name="Puazo M."/>
            <person name="Qu C."/>
            <person name="Quiroz J."/>
            <person name="Raj R."/>
            <person name="Weissenberger G."/>
            <person name="Xin Y."/>
            <person name="Zou X."/>
            <person name="Han Y."/>
            <person name="Richards S."/>
            <person name="Worley K."/>
            <person name="Muzny D."/>
            <person name="Gibbs R."/>
        </authorList>
    </citation>
    <scope>NUCLEOTIDE SEQUENCE</scope>
    <source>
        <strain evidence="15">Sampled in the wild</strain>
    </source>
</reference>
<feature type="signal peptide" evidence="13">
    <location>
        <begin position="1"/>
        <end position="24"/>
    </location>
</feature>
<evidence type="ECO:0000256" key="10">
    <source>
        <dbReference type="ARBA" id="ARBA00063143"/>
    </source>
</evidence>
<evidence type="ECO:0000256" key="8">
    <source>
        <dbReference type="ARBA" id="ARBA00023186"/>
    </source>
</evidence>
<protein>
    <recommendedName>
        <fullName evidence="11">Reticulocalbin-3</fullName>
    </recommendedName>
</protein>